<organism evidence="1">
    <name type="scientific">viral metagenome</name>
    <dbReference type="NCBI Taxonomy" id="1070528"/>
    <lineage>
        <taxon>unclassified sequences</taxon>
        <taxon>metagenomes</taxon>
        <taxon>organismal metagenomes</taxon>
    </lineage>
</organism>
<dbReference type="EMBL" id="MT144725">
    <property type="protein sequence ID" value="QJH98298.1"/>
    <property type="molecule type" value="Genomic_DNA"/>
</dbReference>
<protein>
    <submittedName>
        <fullName evidence="1">Uncharacterized protein</fullName>
    </submittedName>
</protein>
<sequence length="51" mass="5879">MSLYQFSSYLDEIPELEKMFSGGKSKQKDTTTTEDLINMAKKKGIKTPKKY</sequence>
<reference evidence="1" key="1">
    <citation type="submission" date="2020-03" db="EMBL/GenBank/DDBJ databases">
        <title>The deep terrestrial virosphere.</title>
        <authorList>
            <person name="Holmfeldt K."/>
            <person name="Nilsson E."/>
            <person name="Simone D."/>
            <person name="Lopez-Fernandez M."/>
            <person name="Wu X."/>
            <person name="de Brujin I."/>
            <person name="Lundin D."/>
            <person name="Andersson A."/>
            <person name="Bertilsson S."/>
            <person name="Dopson M."/>
        </authorList>
    </citation>
    <scope>NUCLEOTIDE SEQUENCE</scope>
    <source>
        <strain evidence="1">TM448B01259</strain>
    </source>
</reference>
<evidence type="ECO:0000313" key="1">
    <source>
        <dbReference type="EMBL" id="QJH98298.1"/>
    </source>
</evidence>
<proteinExistence type="predicted"/>
<gene>
    <name evidence="1" type="ORF">TM448B01259_0019</name>
</gene>
<name>A0A6M3XK73_9ZZZZ</name>
<dbReference type="AlphaFoldDB" id="A0A6M3XK73"/>
<accession>A0A6M3XK73</accession>